<dbReference type="Pfam" id="PF01960">
    <property type="entry name" value="ArgJ"/>
    <property type="match status" value="1"/>
</dbReference>
<dbReference type="InterPro" id="IPR002813">
    <property type="entry name" value="Arg_biosynth_ArgJ"/>
</dbReference>
<keyword evidence="3 8" id="KW-0055">Arginine biosynthesis</keyword>
<protein>
    <recommendedName>
        <fullName evidence="8">Arginine biosynthesis bifunctional protein ArgJ</fullName>
    </recommendedName>
    <domain>
        <recommendedName>
            <fullName evidence="8">Glutamate N-acetyltransferase</fullName>
            <ecNumber evidence="8">2.3.1.35</ecNumber>
        </recommendedName>
        <alternativeName>
            <fullName evidence="8">Ornithine acetyltransferase</fullName>
            <shortName evidence="8">OATase</shortName>
        </alternativeName>
        <alternativeName>
            <fullName evidence="8">Ornithine transacetylase</fullName>
        </alternativeName>
    </domain>
    <domain>
        <recommendedName>
            <fullName evidence="8">Amino-acid acetyltransferase</fullName>
            <ecNumber evidence="8">2.3.1.1</ecNumber>
        </recommendedName>
        <alternativeName>
            <fullName evidence="8">N-acetylglutamate synthase</fullName>
            <shortName evidence="8">AGSase</shortName>
        </alternativeName>
    </domain>
    <component>
        <recommendedName>
            <fullName evidence="8">Arginine biosynthesis bifunctional protein ArgJ alpha chain</fullName>
        </recommendedName>
    </component>
    <component>
        <recommendedName>
            <fullName evidence="8">Arginine biosynthesis bifunctional protein ArgJ beta chain</fullName>
        </recommendedName>
    </component>
</protein>
<comment type="pathway">
    <text evidence="8">Amino-acid biosynthesis; L-arginine biosynthesis; N(2)-acetyl-L-ornithine from L-glutamate: step 1/4.</text>
</comment>
<dbReference type="HAMAP" id="MF_01106">
    <property type="entry name" value="ArgJ"/>
    <property type="match status" value="1"/>
</dbReference>
<dbReference type="GO" id="GO:0006526">
    <property type="term" value="P:L-arginine biosynthetic process"/>
    <property type="evidence" value="ECO:0007669"/>
    <property type="project" value="UniProtKB-UniRule"/>
</dbReference>
<keyword evidence="7 8" id="KW-0012">Acyltransferase</keyword>
<keyword evidence="10" id="KW-1185">Reference proteome</keyword>
<keyword evidence="8" id="KW-0963">Cytoplasm</keyword>
<feature type="site" description="Cleavage; by autolysis" evidence="8">
    <location>
        <begin position="189"/>
        <end position="190"/>
    </location>
</feature>
<evidence type="ECO:0000256" key="6">
    <source>
        <dbReference type="ARBA" id="ARBA00022813"/>
    </source>
</evidence>
<dbReference type="EC" id="2.3.1.35" evidence="8"/>
<comment type="pathway">
    <text evidence="8">Amino-acid biosynthesis; L-arginine biosynthesis; L-ornithine and N-acetyl-L-glutamate from L-glutamate and N(2)-acetyl-L-ornithine (cyclic): step 1/1.</text>
</comment>
<evidence type="ECO:0000256" key="2">
    <source>
        <dbReference type="ARBA" id="ARBA00011475"/>
    </source>
</evidence>
<keyword evidence="5 8" id="KW-0808">Transferase</keyword>
<evidence type="ECO:0000256" key="4">
    <source>
        <dbReference type="ARBA" id="ARBA00022605"/>
    </source>
</evidence>
<comment type="catalytic activity">
    <reaction evidence="8">
        <text>L-glutamate + acetyl-CoA = N-acetyl-L-glutamate + CoA + H(+)</text>
        <dbReference type="Rhea" id="RHEA:24292"/>
        <dbReference type="ChEBI" id="CHEBI:15378"/>
        <dbReference type="ChEBI" id="CHEBI:29985"/>
        <dbReference type="ChEBI" id="CHEBI:44337"/>
        <dbReference type="ChEBI" id="CHEBI:57287"/>
        <dbReference type="ChEBI" id="CHEBI:57288"/>
        <dbReference type="EC" id="2.3.1.1"/>
    </reaction>
</comment>
<dbReference type="PANTHER" id="PTHR23100:SF0">
    <property type="entry name" value="ARGININE BIOSYNTHESIS BIFUNCTIONAL PROTEIN ARGJ, MITOCHONDRIAL"/>
    <property type="match status" value="1"/>
</dbReference>
<feature type="binding site" evidence="8">
    <location>
        <position position="179"/>
    </location>
    <ligand>
        <name>substrate</name>
    </ligand>
</feature>
<dbReference type="GO" id="GO:0006592">
    <property type="term" value="P:ornithine biosynthetic process"/>
    <property type="evidence" value="ECO:0007669"/>
    <property type="project" value="TreeGrafter"/>
</dbReference>
<feature type="binding site" evidence="8">
    <location>
        <position position="401"/>
    </location>
    <ligand>
        <name>substrate</name>
    </ligand>
</feature>
<dbReference type="InParanoid" id="A0A1B4XDK7"/>
<dbReference type="GO" id="GO:0004358">
    <property type="term" value="F:L-glutamate N-acetyltransferase activity, acting on acetyl-L-ornithine as donor"/>
    <property type="evidence" value="ECO:0007669"/>
    <property type="project" value="UniProtKB-UniRule"/>
</dbReference>
<dbReference type="FunFam" id="3.60.70.12:FF:000001">
    <property type="entry name" value="Arginine biosynthesis bifunctional protein ArgJ, chloroplastic"/>
    <property type="match status" value="1"/>
</dbReference>
<dbReference type="AlphaFoldDB" id="A0A1B4XDK7"/>
<dbReference type="PANTHER" id="PTHR23100">
    <property type="entry name" value="ARGININE BIOSYNTHESIS BIFUNCTIONAL PROTEIN ARGJ"/>
    <property type="match status" value="1"/>
</dbReference>
<evidence type="ECO:0000256" key="3">
    <source>
        <dbReference type="ARBA" id="ARBA00022571"/>
    </source>
</evidence>
<feature type="binding site" evidence="8">
    <location>
        <position position="190"/>
    </location>
    <ligand>
        <name>substrate</name>
    </ligand>
</feature>
<evidence type="ECO:0000256" key="5">
    <source>
        <dbReference type="ARBA" id="ARBA00022679"/>
    </source>
</evidence>
<keyword evidence="8" id="KW-0511">Multifunctional enzyme</keyword>
<feature type="binding site" evidence="8">
    <location>
        <position position="153"/>
    </location>
    <ligand>
        <name>substrate</name>
    </ligand>
</feature>
<evidence type="ECO:0000256" key="7">
    <source>
        <dbReference type="ARBA" id="ARBA00023315"/>
    </source>
</evidence>
<comment type="subunit">
    <text evidence="2 8">Heterotetramer of two alpha and two beta chains.</text>
</comment>
<feature type="binding site" evidence="8">
    <location>
        <position position="277"/>
    </location>
    <ligand>
        <name>substrate</name>
    </ligand>
</feature>
<feature type="active site" description="Nucleophile" evidence="8">
    <location>
        <position position="190"/>
    </location>
</feature>
<dbReference type="InterPro" id="IPR042195">
    <property type="entry name" value="ArgJ_beta_C"/>
</dbReference>
<evidence type="ECO:0000256" key="1">
    <source>
        <dbReference type="ARBA" id="ARBA00006774"/>
    </source>
</evidence>
<dbReference type="UniPathway" id="UPA00068">
    <property type="reaction ID" value="UER00106"/>
</dbReference>
<dbReference type="OrthoDB" id="9804242at2"/>
<dbReference type="Proteomes" id="UP000243180">
    <property type="component" value="Chromosome"/>
</dbReference>
<feature type="site" description="Involved in the stabilization of negative charge on the oxyanion by the formation of the oxyanion hole" evidence="8">
    <location>
        <position position="116"/>
    </location>
</feature>
<proteinExistence type="inferred from homology"/>
<feature type="site" description="Involved in the stabilization of negative charge on the oxyanion by the formation of the oxyanion hole" evidence="8">
    <location>
        <position position="117"/>
    </location>
</feature>
<dbReference type="CDD" id="cd02152">
    <property type="entry name" value="OAT"/>
    <property type="match status" value="1"/>
</dbReference>
<reference evidence="9 10" key="1">
    <citation type="submission" date="2015-05" db="EMBL/GenBank/DDBJ databases">
        <title>Complete genome sequence of a sulfur-oxidizing gammaproteobacterium strain HA5.</title>
        <authorList>
            <person name="Miura A."/>
            <person name="Kojima H."/>
            <person name="Fukui M."/>
        </authorList>
    </citation>
    <scope>NUCLEOTIDE SEQUENCE [LARGE SCALE GENOMIC DNA]</scope>
    <source>
        <strain evidence="9 10">HA5</strain>
    </source>
</reference>
<keyword evidence="6 8" id="KW-0068">Autocatalytic cleavage</keyword>
<feature type="chain" id="PRO_5023386531" description="Arginine biosynthesis bifunctional protein ArgJ alpha chain" evidence="8">
    <location>
        <begin position="1"/>
        <end position="189"/>
    </location>
</feature>
<name>A0A1B4XDK7_9GAMM</name>
<evidence type="ECO:0000313" key="9">
    <source>
        <dbReference type="EMBL" id="BAV32883.1"/>
    </source>
</evidence>
<comment type="catalytic activity">
    <reaction evidence="8">
        <text>N(2)-acetyl-L-ornithine + L-glutamate = N-acetyl-L-glutamate + L-ornithine</text>
        <dbReference type="Rhea" id="RHEA:15349"/>
        <dbReference type="ChEBI" id="CHEBI:29985"/>
        <dbReference type="ChEBI" id="CHEBI:44337"/>
        <dbReference type="ChEBI" id="CHEBI:46911"/>
        <dbReference type="ChEBI" id="CHEBI:57805"/>
        <dbReference type="EC" id="2.3.1.35"/>
    </reaction>
</comment>
<dbReference type="RefSeq" id="WP_096359781.1">
    <property type="nucleotide sequence ID" value="NZ_AP014879.1"/>
</dbReference>
<accession>A0A1B4XDK7</accession>
<dbReference type="GO" id="GO:0005737">
    <property type="term" value="C:cytoplasm"/>
    <property type="evidence" value="ECO:0007669"/>
    <property type="project" value="UniProtKB-SubCell"/>
</dbReference>
<feature type="chain" id="PRO_5023386530" description="Arginine biosynthesis bifunctional protein ArgJ beta chain" evidence="8">
    <location>
        <begin position="190"/>
        <end position="406"/>
    </location>
</feature>
<dbReference type="Gene3D" id="3.60.70.12">
    <property type="entry name" value="L-amino peptidase D-ALA esterase/amidase"/>
    <property type="match status" value="1"/>
</dbReference>
<sequence>MAVGLKALPVLHPVAGIRLGTAAAGIRKQDRRDLVVIECAPGTLAAATFTQNRFCAAPVTVAREHLARTAPRALLINTGFANAGTGEPGVEDARACCAALARQLNCRSEEILPFSTGVIGERLPRERIVAGLPSCLARLNANGWAEGAHGIMTTDTLPKGSSRQIRIGSSTITVTGIAKGAGMIRPDMATMLAFVATDAVVAPAVLQACVTAAVNRSFNRITIDGDTSTNDACVLLATGTAGNPVIDRVEGEAYALLLGTVMEVFMELAQAIVRDAEGATKFITIDVSGGQSESDCLAVAYTIAHSPLVKTAFFASDPNWGRILAAIGRAPIEHLDVATVAIHLNELCVVRNGALDAEYTEAKGLAVMRRPEIRIGVELGTGAASACVWTSDLSHDYVRINAEYRT</sequence>
<comment type="similarity">
    <text evidence="1 8">Belongs to the ArgJ family.</text>
</comment>
<dbReference type="GO" id="GO:0004042">
    <property type="term" value="F:L-glutamate N-acetyltransferase activity"/>
    <property type="evidence" value="ECO:0007669"/>
    <property type="project" value="UniProtKB-UniRule"/>
</dbReference>
<dbReference type="KEGG" id="slim:SCL_0561"/>
<dbReference type="Gene3D" id="3.10.20.340">
    <property type="entry name" value="ArgJ beta chain, C-terminal domain"/>
    <property type="match status" value="1"/>
</dbReference>
<comment type="subcellular location">
    <subcellularLocation>
        <location evidence="8">Cytoplasm</location>
    </subcellularLocation>
</comment>
<comment type="function">
    <text evidence="8">Catalyzes two activities which are involved in the cyclic version of arginine biosynthesis: the synthesis of N-acetylglutamate from glutamate and acetyl-CoA as the acetyl donor, and of ornithine by transacetylation between N(2)-acetylornithine and glutamate.</text>
</comment>
<dbReference type="EMBL" id="AP014879">
    <property type="protein sequence ID" value="BAV32883.1"/>
    <property type="molecule type" value="Genomic_DNA"/>
</dbReference>
<evidence type="ECO:0000256" key="8">
    <source>
        <dbReference type="HAMAP-Rule" id="MF_01106"/>
    </source>
</evidence>
<dbReference type="NCBIfam" id="TIGR00120">
    <property type="entry name" value="ArgJ"/>
    <property type="match status" value="1"/>
</dbReference>
<gene>
    <name evidence="8" type="primary">argJ</name>
    <name evidence="9" type="ORF">SCL_0561</name>
</gene>
<dbReference type="EC" id="2.3.1.1" evidence="8"/>
<dbReference type="InterPro" id="IPR016117">
    <property type="entry name" value="ArgJ-like_dom_sf"/>
</dbReference>
<feature type="binding site" evidence="8">
    <location>
        <position position="406"/>
    </location>
    <ligand>
        <name>substrate</name>
    </ligand>
</feature>
<organism evidence="9 10">
    <name type="scientific">Sulfuricaulis limicola</name>
    <dbReference type="NCBI Taxonomy" id="1620215"/>
    <lineage>
        <taxon>Bacteria</taxon>
        <taxon>Pseudomonadati</taxon>
        <taxon>Pseudomonadota</taxon>
        <taxon>Gammaproteobacteria</taxon>
        <taxon>Acidiferrobacterales</taxon>
        <taxon>Acidiferrobacteraceae</taxon>
        <taxon>Sulfuricaulis</taxon>
    </lineage>
</organism>
<evidence type="ECO:0000313" key="10">
    <source>
        <dbReference type="Proteomes" id="UP000243180"/>
    </source>
</evidence>
<keyword evidence="4 8" id="KW-0028">Amino-acid biosynthesis</keyword>
<dbReference type="NCBIfam" id="NF003802">
    <property type="entry name" value="PRK05388.1"/>
    <property type="match status" value="1"/>
</dbReference>
<dbReference type="SUPFAM" id="SSF56266">
    <property type="entry name" value="DmpA/ArgJ-like"/>
    <property type="match status" value="1"/>
</dbReference>